<evidence type="ECO:0000313" key="6">
    <source>
        <dbReference type="EMBL" id="MXY94710.1"/>
    </source>
</evidence>
<dbReference type="PANTHER" id="PTHR35005">
    <property type="entry name" value="3-DEHYDRO-SCYLLO-INOSOSE HYDROLASE"/>
    <property type="match status" value="1"/>
</dbReference>
<dbReference type="GO" id="GO:0016811">
    <property type="term" value="F:hydrolase activity, acting on carbon-nitrogen (but not peptide) bonds, in linear amides"/>
    <property type="evidence" value="ECO:0007669"/>
    <property type="project" value="TreeGrafter"/>
</dbReference>
<proteinExistence type="inferred from homology"/>
<gene>
    <name evidence="6" type="ORF">F4Y42_14825</name>
</gene>
<dbReference type="EMBL" id="VXRG01000121">
    <property type="protein sequence ID" value="MXY94710.1"/>
    <property type="molecule type" value="Genomic_DNA"/>
</dbReference>
<keyword evidence="4" id="KW-0862">Zinc</keyword>
<comment type="similarity">
    <text evidence="5">Belongs to the creatininase superfamily.</text>
</comment>
<dbReference type="Gene3D" id="3.40.50.10310">
    <property type="entry name" value="Creatininase"/>
    <property type="match status" value="1"/>
</dbReference>
<organism evidence="6">
    <name type="scientific">Caldilineaceae bacterium SB0664_bin_27</name>
    <dbReference type="NCBI Taxonomy" id="2605260"/>
    <lineage>
        <taxon>Bacteria</taxon>
        <taxon>Bacillati</taxon>
        <taxon>Chloroflexota</taxon>
        <taxon>Caldilineae</taxon>
        <taxon>Caldilineales</taxon>
        <taxon>Caldilineaceae</taxon>
    </lineage>
</organism>
<comment type="caution">
    <text evidence="6">The sequence shown here is derived from an EMBL/GenBank/DDBJ whole genome shotgun (WGS) entry which is preliminary data.</text>
</comment>
<name>A0A6B0YUI8_9CHLR</name>
<evidence type="ECO:0000256" key="4">
    <source>
        <dbReference type="ARBA" id="ARBA00022833"/>
    </source>
</evidence>
<dbReference type="PANTHER" id="PTHR35005:SF1">
    <property type="entry name" value="2-AMINO-5-FORMYLAMINO-6-RIBOSYLAMINOPYRIMIDIN-4(3H)-ONE 5'-MONOPHOSPHATE DEFORMYLASE"/>
    <property type="match status" value="1"/>
</dbReference>
<evidence type="ECO:0000256" key="2">
    <source>
        <dbReference type="ARBA" id="ARBA00022723"/>
    </source>
</evidence>
<protein>
    <submittedName>
        <fullName evidence="6">Creatininase family protein</fullName>
    </submittedName>
</protein>
<dbReference type="Pfam" id="PF02633">
    <property type="entry name" value="Creatininase"/>
    <property type="match status" value="1"/>
</dbReference>
<keyword evidence="2" id="KW-0479">Metal-binding</keyword>
<sequence>MQNQHVFMGDLTRREFREALAEGKFQAAIIPTGSIEQHLEHLAMEHDIRMATHVAEQVARQLYPQVIVTLPIRAGISEHHMRHQGTVSAKPGPWLSVVFDAVESLVRHGVKNVLILNGHGGNEAPMGGIIGQWHLYFAAEAPEASVQFHSYWDLSRPEAEKLCKGGVPGHAQEYETAMALAVCPHNVRVEAMHDQEDRSPLDASAEQGQKLVDAAVNATRRYLEEMIAGKHRVAVNPE</sequence>
<evidence type="ECO:0000256" key="1">
    <source>
        <dbReference type="ARBA" id="ARBA00001947"/>
    </source>
</evidence>
<keyword evidence="3" id="KW-0378">Hydrolase</keyword>
<dbReference type="SUPFAM" id="SSF102215">
    <property type="entry name" value="Creatininase"/>
    <property type="match status" value="1"/>
</dbReference>
<evidence type="ECO:0000256" key="3">
    <source>
        <dbReference type="ARBA" id="ARBA00022801"/>
    </source>
</evidence>
<reference evidence="6" key="1">
    <citation type="submission" date="2019-09" db="EMBL/GenBank/DDBJ databases">
        <title>Characterisation of the sponge microbiome using genome-centric metagenomics.</title>
        <authorList>
            <person name="Engelberts J.P."/>
            <person name="Robbins S.J."/>
            <person name="De Goeij J.M."/>
            <person name="Aranda M."/>
            <person name="Bell S.C."/>
            <person name="Webster N.S."/>
        </authorList>
    </citation>
    <scope>NUCLEOTIDE SEQUENCE</scope>
    <source>
        <strain evidence="6">SB0664_bin_27</strain>
    </source>
</reference>
<evidence type="ECO:0000256" key="5">
    <source>
        <dbReference type="ARBA" id="ARBA00024029"/>
    </source>
</evidence>
<comment type="cofactor">
    <cofactor evidence="1">
        <name>Zn(2+)</name>
        <dbReference type="ChEBI" id="CHEBI:29105"/>
    </cofactor>
</comment>
<dbReference type="GO" id="GO:0009231">
    <property type="term" value="P:riboflavin biosynthetic process"/>
    <property type="evidence" value="ECO:0007669"/>
    <property type="project" value="TreeGrafter"/>
</dbReference>
<dbReference type="InterPro" id="IPR003785">
    <property type="entry name" value="Creatininase/forma_Hydrolase"/>
</dbReference>
<dbReference type="InterPro" id="IPR024087">
    <property type="entry name" value="Creatininase-like_sf"/>
</dbReference>
<dbReference type="GO" id="GO:0046872">
    <property type="term" value="F:metal ion binding"/>
    <property type="evidence" value="ECO:0007669"/>
    <property type="project" value="UniProtKB-KW"/>
</dbReference>
<accession>A0A6B0YUI8</accession>
<dbReference type="AlphaFoldDB" id="A0A6B0YUI8"/>